<keyword evidence="2" id="KW-0812">Transmembrane</keyword>
<feature type="coiled-coil region" evidence="1">
    <location>
        <begin position="41"/>
        <end position="79"/>
    </location>
</feature>
<keyword evidence="1" id="KW-0175">Coiled coil</keyword>
<dbReference type="EMBL" id="BMGM01000002">
    <property type="protein sequence ID" value="GGE28339.1"/>
    <property type="molecule type" value="Genomic_DNA"/>
</dbReference>
<feature type="transmembrane region" description="Helical" evidence="2">
    <location>
        <begin position="20"/>
        <end position="40"/>
    </location>
</feature>
<protein>
    <recommendedName>
        <fullName evidence="5">Septum formation initiator</fullName>
    </recommendedName>
</protein>
<keyword evidence="2" id="KW-1133">Transmembrane helix</keyword>
<evidence type="ECO:0000313" key="3">
    <source>
        <dbReference type="EMBL" id="GGE28339.1"/>
    </source>
</evidence>
<gene>
    <name evidence="3" type="ORF">GCM10010832_06270</name>
</gene>
<dbReference type="Pfam" id="PF04977">
    <property type="entry name" value="DivIC"/>
    <property type="match status" value="1"/>
</dbReference>
<reference evidence="4" key="1">
    <citation type="journal article" date="2019" name="Int. J. Syst. Evol. Microbiol.">
        <title>The Global Catalogue of Microorganisms (GCM) 10K type strain sequencing project: providing services to taxonomists for standard genome sequencing and annotation.</title>
        <authorList>
            <consortium name="The Broad Institute Genomics Platform"/>
            <consortium name="The Broad Institute Genome Sequencing Center for Infectious Disease"/>
            <person name="Wu L."/>
            <person name="Ma J."/>
        </authorList>
    </citation>
    <scope>NUCLEOTIDE SEQUENCE [LARGE SCALE GENOMIC DNA]</scope>
    <source>
        <strain evidence="4">CGMCC 1.12931</strain>
    </source>
</reference>
<keyword evidence="4" id="KW-1185">Reference proteome</keyword>
<accession>A0ABQ1SD70</accession>
<proteinExistence type="predicted"/>
<dbReference type="InterPro" id="IPR007060">
    <property type="entry name" value="FtsL/DivIC"/>
</dbReference>
<dbReference type="Proteomes" id="UP000599179">
    <property type="component" value="Unassembled WGS sequence"/>
</dbReference>
<evidence type="ECO:0000256" key="1">
    <source>
        <dbReference type="SAM" id="Coils"/>
    </source>
</evidence>
<evidence type="ECO:0000313" key="4">
    <source>
        <dbReference type="Proteomes" id="UP000599179"/>
    </source>
</evidence>
<sequence length="110" mass="13812">MKWNELKKKTWFRIISNKYFLVSLVFVIWMLFLDTNSWLIQRELNQEKEELLDNRAYYLKEIEEDSRTLERLNDSIEIEKFARENYFMKRPNEEIFIIEYQDSLKQHQHE</sequence>
<organism evidence="3 4">
    <name type="scientific">Psychroflexus planctonicus</name>
    <dbReference type="NCBI Taxonomy" id="1526575"/>
    <lineage>
        <taxon>Bacteria</taxon>
        <taxon>Pseudomonadati</taxon>
        <taxon>Bacteroidota</taxon>
        <taxon>Flavobacteriia</taxon>
        <taxon>Flavobacteriales</taxon>
        <taxon>Flavobacteriaceae</taxon>
        <taxon>Psychroflexus</taxon>
    </lineage>
</organism>
<evidence type="ECO:0000256" key="2">
    <source>
        <dbReference type="SAM" id="Phobius"/>
    </source>
</evidence>
<keyword evidence="2" id="KW-0472">Membrane</keyword>
<comment type="caution">
    <text evidence="3">The sequence shown here is derived from an EMBL/GenBank/DDBJ whole genome shotgun (WGS) entry which is preliminary data.</text>
</comment>
<dbReference type="RefSeq" id="WP_188457634.1">
    <property type="nucleotide sequence ID" value="NZ_BMGM01000002.1"/>
</dbReference>
<name>A0ABQ1SD70_9FLAO</name>
<evidence type="ECO:0008006" key="5">
    <source>
        <dbReference type="Google" id="ProtNLM"/>
    </source>
</evidence>